<dbReference type="Gene3D" id="3.40.50.1820">
    <property type="entry name" value="alpha/beta hydrolase"/>
    <property type="match status" value="1"/>
</dbReference>
<sequence>YRGVDGSVSLATPEFVELFRNMDTFSRENIEKLGEAVSADLKKLEEQGVDLDGYTMVEMVDDVETVRKGFGYTTINLYAGSYGTRLSYIYSLRYPKSIHRSFMFAINPPGGFVWTPEMIDKQIHYYGDLWKNDPEAVAKSPDIVKTMQNVLESLPQEWNGLNVIPDRLKLVTNFMLFHTDDAARVFDAYLAAEQGDYSGLAFLSVAVYDIVATTPTWGDHFTKGVVDYDPEVNYEAKINPPELFFGSPSTVIFAGAKYLDRPITYIPEEY</sequence>
<proteinExistence type="predicted"/>
<comment type="caution">
    <text evidence="2">The sequence shown here is derived from an EMBL/GenBank/DDBJ whole genome shotgun (WGS) entry which is preliminary data.</text>
</comment>
<dbReference type="Pfam" id="PF00561">
    <property type="entry name" value="Abhydrolase_1"/>
    <property type="match status" value="1"/>
</dbReference>
<accession>A0A0F8YE06</accession>
<dbReference type="SUPFAM" id="SSF53474">
    <property type="entry name" value="alpha/beta-Hydrolases"/>
    <property type="match status" value="1"/>
</dbReference>
<evidence type="ECO:0000259" key="1">
    <source>
        <dbReference type="Pfam" id="PF00561"/>
    </source>
</evidence>
<dbReference type="EMBL" id="LAZR01053922">
    <property type="protein sequence ID" value="KKK79667.1"/>
    <property type="molecule type" value="Genomic_DNA"/>
</dbReference>
<dbReference type="AlphaFoldDB" id="A0A0F8YE06"/>
<feature type="domain" description="AB hydrolase-1" evidence="1">
    <location>
        <begin position="52"/>
        <end position="141"/>
    </location>
</feature>
<feature type="non-terminal residue" evidence="2">
    <location>
        <position position="1"/>
    </location>
</feature>
<gene>
    <name evidence="2" type="ORF">LCGC14_2831190</name>
</gene>
<name>A0A0F8YE06_9ZZZZ</name>
<reference evidence="2" key="1">
    <citation type="journal article" date="2015" name="Nature">
        <title>Complex archaea that bridge the gap between prokaryotes and eukaryotes.</title>
        <authorList>
            <person name="Spang A."/>
            <person name="Saw J.H."/>
            <person name="Jorgensen S.L."/>
            <person name="Zaremba-Niedzwiedzka K."/>
            <person name="Martijn J."/>
            <person name="Lind A.E."/>
            <person name="van Eijk R."/>
            <person name="Schleper C."/>
            <person name="Guy L."/>
            <person name="Ettema T.J."/>
        </authorList>
    </citation>
    <scope>NUCLEOTIDE SEQUENCE</scope>
</reference>
<protein>
    <recommendedName>
        <fullName evidence="1">AB hydrolase-1 domain-containing protein</fullName>
    </recommendedName>
</protein>
<dbReference type="InterPro" id="IPR000073">
    <property type="entry name" value="AB_hydrolase_1"/>
</dbReference>
<dbReference type="InterPro" id="IPR029058">
    <property type="entry name" value="AB_hydrolase_fold"/>
</dbReference>
<organism evidence="2">
    <name type="scientific">marine sediment metagenome</name>
    <dbReference type="NCBI Taxonomy" id="412755"/>
    <lineage>
        <taxon>unclassified sequences</taxon>
        <taxon>metagenomes</taxon>
        <taxon>ecological metagenomes</taxon>
    </lineage>
</organism>
<evidence type="ECO:0000313" key="2">
    <source>
        <dbReference type="EMBL" id="KKK79667.1"/>
    </source>
</evidence>